<comment type="catalytic activity">
    <reaction evidence="6">
        <text>6-methylsalicylate + H(+) = 3-methylphenol + CO2</text>
        <dbReference type="Rhea" id="RHEA:23112"/>
        <dbReference type="ChEBI" id="CHEBI:15378"/>
        <dbReference type="ChEBI" id="CHEBI:16526"/>
        <dbReference type="ChEBI" id="CHEBI:17231"/>
        <dbReference type="ChEBI" id="CHEBI:36658"/>
        <dbReference type="EC" id="4.1.1.52"/>
    </reaction>
    <physiologicalReaction direction="left-to-right" evidence="6">
        <dbReference type="Rhea" id="RHEA:23113"/>
    </physiologicalReaction>
</comment>
<keyword evidence="4" id="KW-0862">Zinc</keyword>
<dbReference type="Gene3D" id="3.20.20.140">
    <property type="entry name" value="Metal-dependent hydrolases"/>
    <property type="match status" value="1"/>
</dbReference>
<dbReference type="EC" id="4.1.1.52" evidence="7"/>
<name>A0A9W9G187_9EURO</name>
<keyword evidence="11" id="KW-1185">Reference proteome</keyword>
<dbReference type="RefSeq" id="XP_056478313.1">
    <property type="nucleotide sequence ID" value="XM_056615341.1"/>
</dbReference>
<dbReference type="Proteomes" id="UP001149074">
    <property type="component" value="Unassembled WGS sequence"/>
</dbReference>
<dbReference type="GeneID" id="81354320"/>
<keyword evidence="5 8" id="KW-0456">Lyase</keyword>
<evidence type="ECO:0000313" key="11">
    <source>
        <dbReference type="Proteomes" id="UP001149074"/>
    </source>
</evidence>
<feature type="domain" description="Amidohydrolase-related" evidence="9">
    <location>
        <begin position="20"/>
        <end position="337"/>
    </location>
</feature>
<sequence length="349" mass="39651">MDWLEDKALGWIHAPPTNKIDTHHHFVPSFYAEAVKKAGGKKEIDPLPCGYSYPHRRPQRLAHTILDTQKKQTDYETTGRQDCRFIRHSPRSLYPQGPRIIQLARKLNDYAAELRDKNPANFGFFASLPDILNIDAALSKIAYSLDTLHADGVTIFTRYGDNHTYLGDASLEPIWAELDRRKAIVFVHPTHPVDTTMVNPKLPQPALDYPHETTRAAMDMMLSGTKSKYPNCKVILSHAGGTLPYLVSRVATPMRKAPDFATQYRMGTTHDRIMEDFRSFYYDFALSTAPHVLDVALKSDFPYAPITAYPAFLEGLENYEMDGDLRDRINYGNAASLIPRLRQDISERP</sequence>
<organism evidence="10 11">
    <name type="scientific">Penicillium argentinense</name>
    <dbReference type="NCBI Taxonomy" id="1131581"/>
    <lineage>
        <taxon>Eukaryota</taxon>
        <taxon>Fungi</taxon>
        <taxon>Dikarya</taxon>
        <taxon>Ascomycota</taxon>
        <taxon>Pezizomycotina</taxon>
        <taxon>Eurotiomycetes</taxon>
        <taxon>Eurotiomycetidae</taxon>
        <taxon>Eurotiales</taxon>
        <taxon>Aspergillaceae</taxon>
        <taxon>Penicillium</taxon>
    </lineage>
</organism>
<dbReference type="InterPro" id="IPR032466">
    <property type="entry name" value="Metal_Hydrolase"/>
</dbReference>
<evidence type="ECO:0000256" key="6">
    <source>
        <dbReference type="ARBA" id="ARBA00036832"/>
    </source>
</evidence>
<evidence type="ECO:0000256" key="7">
    <source>
        <dbReference type="ARBA" id="ARBA00038889"/>
    </source>
</evidence>
<dbReference type="AlphaFoldDB" id="A0A9W9G187"/>
<dbReference type="GO" id="GO:0016787">
    <property type="term" value="F:hydrolase activity"/>
    <property type="evidence" value="ECO:0007669"/>
    <property type="project" value="InterPro"/>
</dbReference>
<gene>
    <name evidence="10" type="ORF">N7532_002847</name>
</gene>
<dbReference type="Pfam" id="PF04909">
    <property type="entry name" value="Amidohydro_2"/>
    <property type="match status" value="1"/>
</dbReference>
<keyword evidence="2" id="KW-0479">Metal-binding</keyword>
<evidence type="ECO:0000259" key="9">
    <source>
        <dbReference type="Pfam" id="PF04909"/>
    </source>
</evidence>
<evidence type="ECO:0000256" key="5">
    <source>
        <dbReference type="ARBA" id="ARBA00023239"/>
    </source>
</evidence>
<proteinExistence type="inferred from homology"/>
<comment type="similarity">
    <text evidence="1">Belongs to the metallo-dependent hydrolases superfamily. ACMSD family.</text>
</comment>
<reference evidence="10" key="2">
    <citation type="journal article" date="2023" name="IMA Fungus">
        <title>Comparative genomic study of the Penicillium genus elucidates a diverse pangenome and 15 lateral gene transfer events.</title>
        <authorList>
            <person name="Petersen C."/>
            <person name="Sorensen T."/>
            <person name="Nielsen M.R."/>
            <person name="Sondergaard T.E."/>
            <person name="Sorensen J.L."/>
            <person name="Fitzpatrick D.A."/>
            <person name="Frisvad J.C."/>
            <person name="Nielsen K.L."/>
        </authorList>
    </citation>
    <scope>NUCLEOTIDE SEQUENCE</scope>
    <source>
        <strain evidence="10">IBT 30761</strain>
    </source>
</reference>
<dbReference type="InterPro" id="IPR032465">
    <property type="entry name" value="ACMSD"/>
</dbReference>
<dbReference type="PANTHER" id="PTHR21240:SF29">
    <property type="entry name" value="AMIDOHYDROLASE-RELATED DOMAIN-CONTAINING PROTEIN"/>
    <property type="match status" value="1"/>
</dbReference>
<evidence type="ECO:0000256" key="8">
    <source>
        <dbReference type="RuleBase" id="RU366045"/>
    </source>
</evidence>
<evidence type="ECO:0000313" key="10">
    <source>
        <dbReference type="EMBL" id="KAJ5110202.1"/>
    </source>
</evidence>
<dbReference type="GO" id="GO:0046872">
    <property type="term" value="F:metal ion binding"/>
    <property type="evidence" value="ECO:0007669"/>
    <property type="project" value="UniProtKB-KW"/>
</dbReference>
<evidence type="ECO:0000256" key="4">
    <source>
        <dbReference type="ARBA" id="ARBA00022833"/>
    </source>
</evidence>
<dbReference type="OrthoDB" id="2832284at2759"/>
<dbReference type="PANTHER" id="PTHR21240">
    <property type="entry name" value="2-AMINO-3-CARBOXYLMUCONATE-6-SEMIALDEHYDE DECARBOXYLASE"/>
    <property type="match status" value="1"/>
</dbReference>
<comment type="caution">
    <text evidence="10">The sequence shown here is derived from an EMBL/GenBank/DDBJ whole genome shotgun (WGS) entry which is preliminary data.</text>
</comment>
<dbReference type="GO" id="GO:0019748">
    <property type="term" value="P:secondary metabolic process"/>
    <property type="evidence" value="ECO:0007669"/>
    <property type="project" value="TreeGrafter"/>
</dbReference>
<reference evidence="10" key="1">
    <citation type="submission" date="2022-11" db="EMBL/GenBank/DDBJ databases">
        <authorList>
            <person name="Petersen C."/>
        </authorList>
    </citation>
    <scope>NUCLEOTIDE SEQUENCE</scope>
    <source>
        <strain evidence="10">IBT 30761</strain>
    </source>
</reference>
<keyword evidence="3 8" id="KW-0210">Decarboxylase</keyword>
<evidence type="ECO:0000256" key="2">
    <source>
        <dbReference type="ARBA" id="ARBA00022723"/>
    </source>
</evidence>
<dbReference type="GO" id="GO:0047596">
    <property type="term" value="F:6-methylsalicylate decarboxylase activity"/>
    <property type="evidence" value="ECO:0007669"/>
    <property type="project" value="UniProtKB-EC"/>
</dbReference>
<dbReference type="InterPro" id="IPR006680">
    <property type="entry name" value="Amidohydro-rel"/>
</dbReference>
<dbReference type="GO" id="GO:0005829">
    <property type="term" value="C:cytosol"/>
    <property type="evidence" value="ECO:0007669"/>
    <property type="project" value="TreeGrafter"/>
</dbReference>
<dbReference type="EMBL" id="JAPQKI010000003">
    <property type="protein sequence ID" value="KAJ5110202.1"/>
    <property type="molecule type" value="Genomic_DNA"/>
</dbReference>
<dbReference type="SUPFAM" id="SSF51556">
    <property type="entry name" value="Metallo-dependent hydrolases"/>
    <property type="match status" value="1"/>
</dbReference>
<accession>A0A9W9G187</accession>
<evidence type="ECO:0000256" key="3">
    <source>
        <dbReference type="ARBA" id="ARBA00022793"/>
    </source>
</evidence>
<protein>
    <recommendedName>
        <fullName evidence="7">6-methylsalicylate decarboxylase</fullName>
        <ecNumber evidence="7">4.1.1.52</ecNumber>
    </recommendedName>
</protein>
<evidence type="ECO:0000256" key="1">
    <source>
        <dbReference type="ARBA" id="ARBA00005871"/>
    </source>
</evidence>